<protein>
    <submittedName>
        <fullName evidence="1">Uncharacterized protein</fullName>
    </submittedName>
</protein>
<gene>
    <name evidence="1" type="ORF">ACD_4C00452G0001</name>
</gene>
<dbReference type="EMBL" id="AMFJ01000968">
    <property type="protein sequence ID" value="EKE26066.1"/>
    <property type="molecule type" value="Genomic_DNA"/>
</dbReference>
<accession>K2F4P7</accession>
<comment type="caution">
    <text evidence="1">The sequence shown here is derived from an EMBL/GenBank/DDBJ whole genome shotgun (WGS) entry which is preliminary data.</text>
</comment>
<reference evidence="1" key="1">
    <citation type="journal article" date="2012" name="Science">
        <title>Fermentation, hydrogen, and sulfur metabolism in multiple uncultivated bacterial phyla.</title>
        <authorList>
            <person name="Wrighton K.C."/>
            <person name="Thomas B.C."/>
            <person name="Sharon I."/>
            <person name="Miller C.S."/>
            <person name="Castelle C.J."/>
            <person name="VerBerkmoes N.C."/>
            <person name="Wilkins M.J."/>
            <person name="Hettich R.L."/>
            <person name="Lipton M.S."/>
            <person name="Williams K.H."/>
            <person name="Long P.E."/>
            <person name="Banfield J.F."/>
        </authorList>
    </citation>
    <scope>NUCLEOTIDE SEQUENCE [LARGE SCALE GENOMIC DNA]</scope>
</reference>
<proteinExistence type="predicted"/>
<name>K2F4P7_9BACT</name>
<organism evidence="1">
    <name type="scientific">uncultured bacterium</name>
    <name type="common">gcode 4</name>
    <dbReference type="NCBI Taxonomy" id="1234023"/>
    <lineage>
        <taxon>Bacteria</taxon>
        <taxon>environmental samples</taxon>
    </lineage>
</organism>
<sequence>MNNIPKNNWCYTANINDWALKLKEIGDKVNFAKRIDEHRSVWFENLKKFNLPQIQTFTTSLLSFALDPNSWFEKIWSDKCYFSLMPATNLMGRHGGRDVTKQELLSYIDQKIPGPNVKYYDIMIGPFSENIIWWNIIINKNWTFIFEFKKWTQTEIAKWTAESHELHFVKRDDFLDTFNFSFEDEYLRSVSHKALMKVPHHWRWRSIQFMPGYYEVVVVDKNWIPTVYFLDYRDNDAYCENLENYQINNI</sequence>
<dbReference type="AlphaFoldDB" id="K2F4P7"/>
<evidence type="ECO:0000313" key="1">
    <source>
        <dbReference type="EMBL" id="EKE26066.1"/>
    </source>
</evidence>